<comment type="caution">
    <text evidence="3">The sequence shown here is derived from an EMBL/GenBank/DDBJ whole genome shotgun (WGS) entry which is preliminary data.</text>
</comment>
<evidence type="ECO:0000256" key="1">
    <source>
        <dbReference type="SAM" id="MobiDB-lite"/>
    </source>
</evidence>
<feature type="non-terminal residue" evidence="3">
    <location>
        <position position="301"/>
    </location>
</feature>
<feature type="compositionally biased region" description="Low complexity" evidence="1">
    <location>
        <begin position="1"/>
        <end position="24"/>
    </location>
</feature>
<organism evidence="3 4">
    <name type="scientific">Tuber magnatum</name>
    <name type="common">white Piedmont truffle</name>
    <dbReference type="NCBI Taxonomy" id="42249"/>
    <lineage>
        <taxon>Eukaryota</taxon>
        <taxon>Fungi</taxon>
        <taxon>Dikarya</taxon>
        <taxon>Ascomycota</taxon>
        <taxon>Pezizomycotina</taxon>
        <taxon>Pezizomycetes</taxon>
        <taxon>Pezizales</taxon>
        <taxon>Tuberaceae</taxon>
        <taxon>Tuber</taxon>
    </lineage>
</organism>
<reference evidence="3 4" key="1">
    <citation type="submission" date="2018-03" db="EMBL/GenBank/DDBJ databases">
        <title>Genomes of Pezizomycetes fungi and the evolution of truffles.</title>
        <authorList>
            <person name="Murat C."/>
            <person name="Payen T."/>
            <person name="Noel B."/>
            <person name="Kuo A."/>
            <person name="Martin F.M."/>
        </authorList>
    </citation>
    <scope>NUCLEOTIDE SEQUENCE [LARGE SCALE GENOMIC DNA]</scope>
    <source>
        <strain evidence="3">091103-1</strain>
    </source>
</reference>
<feature type="transmembrane region" description="Helical" evidence="2">
    <location>
        <begin position="61"/>
        <end position="83"/>
    </location>
</feature>
<dbReference type="EMBL" id="PYWC01000950">
    <property type="protein sequence ID" value="PWW69416.1"/>
    <property type="molecule type" value="Genomic_DNA"/>
</dbReference>
<keyword evidence="2" id="KW-0472">Membrane</keyword>
<evidence type="ECO:0000313" key="4">
    <source>
        <dbReference type="Proteomes" id="UP000246991"/>
    </source>
</evidence>
<sequence length="301" mass="32553">MPDPDAIAGNPAASNANGDANAGGQKPNEPFDVEAALKKLSDEVANLKQPASRHPSSPREFWLGFPSSGLFYMLLGMALLFVAQWRIETTHAAFTFILVVLGVAMLLYGTGTQSSGNFSSDTTAAKYNVAIAGGAGILALCVAFGMVKFFPQMADAFRAERKYLRVLIKSTDGSSKIANYTSQFFIDGTPIPSVLRGNSYIEVFVPYTLSDLSAIETAAQSSEPPKVQGKAMPKRKRIGCEKVKNPTQQIMIDEEDNDNSIKKRITGTFYRMPESNANITGNSKISARFGQLLDVVPSEFD</sequence>
<proteinExistence type="predicted"/>
<dbReference type="AlphaFoldDB" id="A0A317SAM7"/>
<accession>A0A317SAM7</accession>
<evidence type="ECO:0000256" key="2">
    <source>
        <dbReference type="SAM" id="Phobius"/>
    </source>
</evidence>
<feature type="region of interest" description="Disordered" evidence="1">
    <location>
        <begin position="1"/>
        <end position="29"/>
    </location>
</feature>
<keyword evidence="2" id="KW-1133">Transmembrane helix</keyword>
<feature type="transmembrane region" description="Helical" evidence="2">
    <location>
        <begin position="90"/>
        <end position="109"/>
    </location>
</feature>
<feature type="transmembrane region" description="Helical" evidence="2">
    <location>
        <begin position="129"/>
        <end position="151"/>
    </location>
</feature>
<evidence type="ECO:0000313" key="3">
    <source>
        <dbReference type="EMBL" id="PWW69416.1"/>
    </source>
</evidence>
<keyword evidence="4" id="KW-1185">Reference proteome</keyword>
<name>A0A317SAM7_9PEZI</name>
<protein>
    <submittedName>
        <fullName evidence="3">Uncharacterized protein</fullName>
    </submittedName>
</protein>
<gene>
    <name evidence="3" type="ORF">C7212DRAFT_349034</name>
</gene>
<keyword evidence="2" id="KW-0812">Transmembrane</keyword>
<dbReference type="Proteomes" id="UP000246991">
    <property type="component" value="Unassembled WGS sequence"/>
</dbReference>